<evidence type="ECO:0000313" key="1">
    <source>
        <dbReference type="EMBL" id="VAW44063.1"/>
    </source>
</evidence>
<protein>
    <submittedName>
        <fullName evidence="1">Uncharacterized protein</fullName>
    </submittedName>
</protein>
<dbReference type="AlphaFoldDB" id="A0A3B0VV83"/>
<accession>A0A3B0VV83</accession>
<organism evidence="1">
    <name type="scientific">hydrothermal vent metagenome</name>
    <dbReference type="NCBI Taxonomy" id="652676"/>
    <lineage>
        <taxon>unclassified sequences</taxon>
        <taxon>metagenomes</taxon>
        <taxon>ecological metagenomes</taxon>
    </lineage>
</organism>
<reference evidence="1" key="1">
    <citation type="submission" date="2018-06" db="EMBL/GenBank/DDBJ databases">
        <authorList>
            <person name="Zhirakovskaya E."/>
        </authorList>
    </citation>
    <scope>NUCLEOTIDE SEQUENCE</scope>
</reference>
<name>A0A3B0VV83_9ZZZZ</name>
<sequence length="26" mass="2982">MNSALEEYGFKLARGDRRGYVAVDYT</sequence>
<gene>
    <name evidence="1" type="ORF">MNBD_GAMMA02-529</name>
</gene>
<feature type="non-terminal residue" evidence="1">
    <location>
        <position position="26"/>
    </location>
</feature>
<dbReference type="EMBL" id="UOFA01000068">
    <property type="protein sequence ID" value="VAW44063.1"/>
    <property type="molecule type" value="Genomic_DNA"/>
</dbReference>
<proteinExistence type="predicted"/>